<evidence type="ECO:0008006" key="7">
    <source>
        <dbReference type="Google" id="ProtNLM"/>
    </source>
</evidence>
<dbReference type="GO" id="GO:0005737">
    <property type="term" value="C:cytoplasm"/>
    <property type="evidence" value="ECO:0007669"/>
    <property type="project" value="TreeGrafter"/>
</dbReference>
<sequence length="179" mass="21359">MRMLNQDEEADVEVTWEDQQKINSFSKLNAKYSDFELNYESKKQEKEYLDDLTEELELADEDDRIKYKIGEAFISISVEQAQQRIEKDKEILIQELEQIQNEMNSINEQMSQLKVHLYGKFELSKVNIGGMDMNYNEVAFFLYNNNFMNHIKFKLSALFTFLMYKYHVKSLYINRNLGA</sequence>
<evidence type="ECO:0000256" key="4">
    <source>
        <dbReference type="SAM" id="Coils"/>
    </source>
</evidence>
<comment type="similarity">
    <text evidence="1">Belongs to the prefoldin subunit beta family.</text>
</comment>
<comment type="function">
    <text evidence="3">Binds specifically to cytosolic chaperonin (c-CPN) and transfers target proteins to it. Binds to nascent polypeptide chain and promotes folding in an environment in which there are many competing pathways for nonnative proteins.</text>
</comment>
<dbReference type="OrthoDB" id="10250441at2759"/>
<dbReference type="GO" id="GO:0006457">
    <property type="term" value="P:protein folding"/>
    <property type="evidence" value="ECO:0007669"/>
    <property type="project" value="InterPro"/>
</dbReference>
<dbReference type="GO" id="GO:0016272">
    <property type="term" value="C:prefoldin complex"/>
    <property type="evidence" value="ECO:0007669"/>
    <property type="project" value="InterPro"/>
</dbReference>
<feature type="coiled-coil region" evidence="4">
    <location>
        <begin position="42"/>
        <end position="116"/>
    </location>
</feature>
<comment type="caution">
    <text evidence="5">The sequence shown here is derived from an EMBL/GenBank/DDBJ whole genome shotgun (WGS) entry which is preliminary data.</text>
</comment>
<reference evidence="5" key="1">
    <citation type="submission" date="2020-05" db="EMBL/GenBank/DDBJ databases">
        <authorList>
            <person name="Rincon C."/>
            <person name="Sanders R I."/>
            <person name="Robbins C."/>
            <person name="Chaturvedi A."/>
        </authorList>
    </citation>
    <scope>NUCLEOTIDE SEQUENCE</scope>
    <source>
        <strain evidence="5">CHB12</strain>
    </source>
</reference>
<dbReference type="InterPro" id="IPR016661">
    <property type="entry name" value="PFDN4"/>
</dbReference>
<dbReference type="FunFam" id="1.10.287.370:FF:000005">
    <property type="entry name" value="Prefoldin subunit 4"/>
    <property type="match status" value="1"/>
</dbReference>
<dbReference type="InterPro" id="IPR002777">
    <property type="entry name" value="PFD_beta-like"/>
</dbReference>
<dbReference type="GO" id="GO:0051082">
    <property type="term" value="F:unfolded protein binding"/>
    <property type="evidence" value="ECO:0007669"/>
    <property type="project" value="InterPro"/>
</dbReference>
<dbReference type="VEuPathDB" id="FungiDB:RhiirFUN_019119"/>
<proteinExistence type="inferred from homology"/>
<gene>
    <name evidence="5" type="ORF">CHRIB12_LOCUS8546</name>
</gene>
<keyword evidence="2" id="KW-0143">Chaperone</keyword>
<dbReference type="PANTHER" id="PTHR21100">
    <property type="entry name" value="PREFOLDIN SUBUNIT 4"/>
    <property type="match status" value="1"/>
</dbReference>
<name>A0A915Z3J7_9GLOM</name>
<evidence type="ECO:0000256" key="1">
    <source>
        <dbReference type="ARBA" id="ARBA00008045"/>
    </source>
</evidence>
<organism evidence="5 6">
    <name type="scientific">Rhizophagus irregularis</name>
    <dbReference type="NCBI Taxonomy" id="588596"/>
    <lineage>
        <taxon>Eukaryota</taxon>
        <taxon>Fungi</taxon>
        <taxon>Fungi incertae sedis</taxon>
        <taxon>Mucoromycota</taxon>
        <taxon>Glomeromycotina</taxon>
        <taxon>Glomeromycetes</taxon>
        <taxon>Glomerales</taxon>
        <taxon>Glomeraceae</taxon>
        <taxon>Rhizophagus</taxon>
    </lineage>
</organism>
<evidence type="ECO:0000313" key="5">
    <source>
        <dbReference type="EMBL" id="CAB5361246.1"/>
    </source>
</evidence>
<protein>
    <recommendedName>
        <fullName evidence="7">Prefoldin subunit 4</fullName>
    </recommendedName>
</protein>
<dbReference type="PANTHER" id="PTHR21100:SF9">
    <property type="entry name" value="PREFOLDIN SUBUNIT 4"/>
    <property type="match status" value="1"/>
</dbReference>
<dbReference type="Pfam" id="PF01920">
    <property type="entry name" value="Prefoldin_2"/>
    <property type="match status" value="1"/>
</dbReference>
<evidence type="ECO:0000256" key="2">
    <source>
        <dbReference type="ARBA" id="ARBA00023186"/>
    </source>
</evidence>
<dbReference type="EMBL" id="CAGKOT010000016">
    <property type="protein sequence ID" value="CAB5361246.1"/>
    <property type="molecule type" value="Genomic_DNA"/>
</dbReference>
<evidence type="ECO:0000313" key="6">
    <source>
        <dbReference type="Proteomes" id="UP000684084"/>
    </source>
</evidence>
<accession>A0A915Z3J7</accession>
<evidence type="ECO:0000256" key="3">
    <source>
        <dbReference type="ARBA" id="ARBA00024667"/>
    </source>
</evidence>
<dbReference type="Proteomes" id="UP000684084">
    <property type="component" value="Unassembled WGS sequence"/>
</dbReference>
<keyword evidence="4" id="KW-0175">Coiled coil</keyword>
<dbReference type="AlphaFoldDB" id="A0A915Z3J7"/>
<dbReference type="CDD" id="cd23165">
    <property type="entry name" value="Prefoldin_4"/>
    <property type="match status" value="1"/>
</dbReference>